<dbReference type="EMBL" id="JABEND010000003">
    <property type="protein sequence ID" value="NNG35743.1"/>
    <property type="molecule type" value="Genomic_DNA"/>
</dbReference>
<keyword evidence="4" id="KW-1185">Reference proteome</keyword>
<feature type="transmembrane region" description="Helical" evidence="1">
    <location>
        <begin position="46"/>
        <end position="69"/>
    </location>
</feature>
<reference evidence="3 4" key="1">
    <citation type="submission" date="2020-05" db="EMBL/GenBank/DDBJ databases">
        <title>Nakamurella sp. DB0629 isolated from air conditioner.</title>
        <authorList>
            <person name="Kim D.H."/>
            <person name="Kim D.-U."/>
        </authorList>
    </citation>
    <scope>NUCLEOTIDE SEQUENCE [LARGE SCALE GENOMIC DNA]</scope>
    <source>
        <strain evidence="3 4">DB0629</strain>
    </source>
</reference>
<dbReference type="Proteomes" id="UP000562984">
    <property type="component" value="Unassembled WGS sequence"/>
</dbReference>
<organism evidence="3 4">
    <name type="scientific">Nakamurella aerolata</name>
    <dbReference type="NCBI Taxonomy" id="1656892"/>
    <lineage>
        <taxon>Bacteria</taxon>
        <taxon>Bacillati</taxon>
        <taxon>Actinomycetota</taxon>
        <taxon>Actinomycetes</taxon>
        <taxon>Nakamurellales</taxon>
        <taxon>Nakamurellaceae</taxon>
        <taxon>Nakamurella</taxon>
    </lineage>
</organism>
<keyword evidence="1" id="KW-0472">Membrane</keyword>
<gene>
    <name evidence="3" type="ORF">HKD39_08465</name>
</gene>
<comment type="caution">
    <text evidence="3">The sequence shown here is derived from an EMBL/GenBank/DDBJ whole genome shotgun (WGS) entry which is preliminary data.</text>
</comment>
<accession>A0A849A8A9</accession>
<keyword evidence="1" id="KW-0812">Transmembrane</keyword>
<feature type="transmembrane region" description="Helical" evidence="1">
    <location>
        <begin position="127"/>
        <end position="146"/>
    </location>
</feature>
<keyword evidence="1" id="KW-1133">Transmembrane helix</keyword>
<dbReference type="InterPro" id="IPR019251">
    <property type="entry name" value="DUF2231_TM"/>
</dbReference>
<proteinExistence type="predicted"/>
<evidence type="ECO:0000256" key="1">
    <source>
        <dbReference type="SAM" id="Phobius"/>
    </source>
</evidence>
<protein>
    <recommendedName>
        <fullName evidence="2">DUF2231 domain-containing protein</fullName>
    </recommendedName>
</protein>
<feature type="transmembrane region" description="Helical" evidence="1">
    <location>
        <begin position="12"/>
        <end position="34"/>
    </location>
</feature>
<evidence type="ECO:0000259" key="2">
    <source>
        <dbReference type="Pfam" id="PF09990"/>
    </source>
</evidence>
<evidence type="ECO:0000313" key="3">
    <source>
        <dbReference type="EMBL" id="NNG35743.1"/>
    </source>
</evidence>
<dbReference type="Pfam" id="PF09990">
    <property type="entry name" value="DUF2231"/>
    <property type="match status" value="1"/>
</dbReference>
<name>A0A849A8A9_9ACTN</name>
<feature type="domain" description="DUF2231" evidence="2">
    <location>
        <begin position="6"/>
        <end position="159"/>
    </location>
</feature>
<sequence length="161" mass="17018">MDEINGLPAHPLLVHATVVLLPLAALALVLHVSWPAARRRLGVVTPILALIGLILVPVTTSAGEALAAGLGPVGESAPVRRHEELAEQVLPWAIVLAVLALLAWAWWRFELRERLVGASLRVPADWVLRVLAVAAAVVLTVVLFRAGDAGARATWEGVVTG</sequence>
<evidence type="ECO:0000313" key="4">
    <source>
        <dbReference type="Proteomes" id="UP000562984"/>
    </source>
</evidence>
<dbReference type="RefSeq" id="WP_171199381.1">
    <property type="nucleotide sequence ID" value="NZ_JABEND010000003.1"/>
</dbReference>
<dbReference type="AlphaFoldDB" id="A0A849A8A9"/>
<feature type="transmembrane region" description="Helical" evidence="1">
    <location>
        <begin position="89"/>
        <end position="107"/>
    </location>
</feature>